<dbReference type="STRING" id="754502.BJG93_18425"/>
<dbReference type="InterPro" id="IPR010272">
    <property type="entry name" value="T6SS_TssF"/>
</dbReference>
<dbReference type="KEGG" id="pspw:BJG93_18425"/>
<reference evidence="1" key="1">
    <citation type="submission" date="2016-09" db="EMBL/GenBank/DDBJ databases">
        <title>The Complete Genome of Burkholderia sprentiae wsm5005.</title>
        <authorList>
            <person name="De Meyer S."/>
            <person name="Wang P."/>
            <person name="Terpolilli J."/>
        </authorList>
    </citation>
    <scope>NUCLEOTIDE SEQUENCE [LARGE SCALE GENOMIC DNA]</scope>
    <source>
        <strain evidence="1">WSM5005</strain>
    </source>
</reference>
<name>A0A1I9YMD7_9BURK</name>
<reference evidence="1" key="2">
    <citation type="submission" date="2021-06" db="EMBL/GenBank/DDBJ databases">
        <authorList>
            <person name="Rogers T.H."/>
            <person name="Ramsay J.P."/>
            <person name="Wang P."/>
            <person name="Terpolilli J."/>
        </authorList>
    </citation>
    <scope>NUCLEOTIDE SEQUENCE [LARGE SCALE GENOMIC DNA]</scope>
    <source>
        <strain evidence="1">WSM5005</strain>
    </source>
</reference>
<evidence type="ECO:0000313" key="1">
    <source>
        <dbReference type="EMBL" id="APA87470.1"/>
    </source>
</evidence>
<sequence length="631" mass="69947">MNPDLIKYYSQELQHLREMGGEFAREFPKIAGRLGLENLECADPYVERLLEGFSFLAARVQLKIDDEFPRFTQHLAELVYPHYLAPTPSMAVVQIQPDLTSSNLADGVRVSRGSTLRSVLDRNGSTRCEYRSAHELTLWPLEITEARFFTHAGSLGGIDSTLPASMAAGAAIKAGLRLRLRATAGLRINQLKLDRLTLHLRGADGMATRIHERLLGSVSGVVVMPAKRPASWHVQLPASALRPLGFADDEALLPVSRQSFPGYRLLQEYFAFPQRFMFLAIDGLHAALRRCADTEIEVIVLLKRGDPLLEQSLDANNFALHCTPAINLFSRRTDRIALSDEQFEYHVVADRTRPMDFEIYQIESATGYSAGAGGEQRFEPFYHARDLGATYRAGAYYQVRREKRLPSARQHERGPRTSYLGSEMFIALVDASNAPFRADLRQLGLQVLCTNRDLPLTMPVGVGPADFTLDVEAPVQSVRCVSGPSRPLPSYAHGAVAWRLLSHLSLNYSSLLDNDAQEGARALRDLLSLYCPADEIASQRLIEGVRSIDSRSVTRRLPGAGPIVFGRGLEVTLTLDEAAFEGAGAFLLGAVLAQYFAQYVSINSFTETVVKTLSRGEIMRWPARVGQCRTL</sequence>
<keyword evidence="2" id="KW-1185">Reference proteome</keyword>
<dbReference type="Pfam" id="PF05947">
    <property type="entry name" value="T6SS_TssF"/>
    <property type="match status" value="1"/>
</dbReference>
<accession>A0A1I9YMD7</accession>
<organism evidence="1 2">
    <name type="scientific">Paraburkholderia sprentiae WSM5005</name>
    <dbReference type="NCBI Taxonomy" id="754502"/>
    <lineage>
        <taxon>Bacteria</taxon>
        <taxon>Pseudomonadati</taxon>
        <taxon>Pseudomonadota</taxon>
        <taxon>Betaproteobacteria</taxon>
        <taxon>Burkholderiales</taxon>
        <taxon>Burkholderiaceae</taxon>
        <taxon>Paraburkholderia</taxon>
    </lineage>
</organism>
<dbReference type="EMBL" id="CP017562">
    <property type="protein sequence ID" value="APA87470.1"/>
    <property type="molecule type" value="Genomic_DNA"/>
</dbReference>
<gene>
    <name evidence="1" type="primary">tssF</name>
    <name evidence="1" type="ORF">BJG93_18425</name>
</gene>
<dbReference type="NCBIfam" id="TIGR03359">
    <property type="entry name" value="VI_chp_6"/>
    <property type="match status" value="1"/>
</dbReference>
<dbReference type="PANTHER" id="PTHR35370:SF1">
    <property type="entry name" value="TYPE VI SECRETION SYSTEM COMPONENT TSSF1"/>
    <property type="match status" value="1"/>
</dbReference>
<dbReference type="Proteomes" id="UP000179860">
    <property type="component" value="Chromosome 2"/>
</dbReference>
<proteinExistence type="predicted"/>
<evidence type="ECO:0000313" key="2">
    <source>
        <dbReference type="Proteomes" id="UP000179860"/>
    </source>
</evidence>
<dbReference type="OrthoDB" id="9763676at2"/>
<dbReference type="PIRSF" id="PIRSF028304">
    <property type="entry name" value="UCP028304"/>
    <property type="match status" value="1"/>
</dbReference>
<dbReference type="AlphaFoldDB" id="A0A1I9YMD7"/>
<protein>
    <submittedName>
        <fullName evidence="1">Type VI secretion system baseplate subunit TssF</fullName>
    </submittedName>
</protein>
<dbReference type="RefSeq" id="WP_027194117.1">
    <property type="nucleotide sequence ID" value="NZ_CP017562.2"/>
</dbReference>
<dbReference type="PANTHER" id="PTHR35370">
    <property type="entry name" value="CYTOPLASMIC PROTEIN-RELATED-RELATED"/>
    <property type="match status" value="1"/>
</dbReference>